<sequence length="187" mass="21559">MWNSKLIYRNRKGFTLIELIVGICLLFIVIGAFYSTLIYSINISNIIDYKDEDILNARYGLDYIKKEILNGDKIICSSKIRDLDFLYPNNIGFVILKIERKTDKTKINYNYSTYFLKNEKLIRIAINTTQSSYPSASNLSGYNQLCSGITDISNTRFNSEEKIIYLNFTAGDDNFKSTVLIRCSIDN</sequence>
<evidence type="ECO:0000313" key="2">
    <source>
        <dbReference type="EMBL" id="MBC8590584.1"/>
    </source>
</evidence>
<reference evidence="2 3" key="1">
    <citation type="submission" date="2020-08" db="EMBL/GenBank/DDBJ databases">
        <title>Genome public.</title>
        <authorList>
            <person name="Liu C."/>
            <person name="Sun Q."/>
        </authorList>
    </citation>
    <scope>NUCLEOTIDE SEQUENCE [LARGE SCALE GENOMIC DNA]</scope>
    <source>
        <strain evidence="2 3">NSJ-26</strain>
    </source>
</reference>
<dbReference type="Pfam" id="PF07963">
    <property type="entry name" value="N_methyl"/>
    <property type="match status" value="1"/>
</dbReference>
<organism evidence="2 3">
    <name type="scientific">Wansuia hejianensis</name>
    <dbReference type="NCBI Taxonomy" id="2763667"/>
    <lineage>
        <taxon>Bacteria</taxon>
        <taxon>Bacillati</taxon>
        <taxon>Bacillota</taxon>
        <taxon>Clostridia</taxon>
        <taxon>Lachnospirales</taxon>
        <taxon>Lachnospiraceae</taxon>
        <taxon>Wansuia</taxon>
    </lineage>
</organism>
<proteinExistence type="predicted"/>
<dbReference type="EMBL" id="JACRTK010000002">
    <property type="protein sequence ID" value="MBC8590584.1"/>
    <property type="molecule type" value="Genomic_DNA"/>
</dbReference>
<keyword evidence="1" id="KW-0472">Membrane</keyword>
<dbReference type="InterPro" id="IPR012902">
    <property type="entry name" value="N_methyl_site"/>
</dbReference>
<feature type="transmembrane region" description="Helical" evidence="1">
    <location>
        <begin position="12"/>
        <end position="34"/>
    </location>
</feature>
<keyword evidence="1" id="KW-1133">Transmembrane helix</keyword>
<dbReference type="Proteomes" id="UP000601522">
    <property type="component" value="Unassembled WGS sequence"/>
</dbReference>
<accession>A0A926F263</accession>
<name>A0A926F263_9FIRM</name>
<gene>
    <name evidence="2" type="ORF">H8689_05495</name>
</gene>
<protein>
    <submittedName>
        <fullName evidence="2">Prepilin-type N-terminal cleavage/methylation domain-containing protein</fullName>
    </submittedName>
</protein>
<evidence type="ECO:0000313" key="3">
    <source>
        <dbReference type="Proteomes" id="UP000601522"/>
    </source>
</evidence>
<dbReference type="RefSeq" id="WP_249323421.1">
    <property type="nucleotide sequence ID" value="NZ_JACRTK010000002.1"/>
</dbReference>
<keyword evidence="1" id="KW-0812">Transmembrane</keyword>
<evidence type="ECO:0000256" key="1">
    <source>
        <dbReference type="SAM" id="Phobius"/>
    </source>
</evidence>
<dbReference type="AlphaFoldDB" id="A0A926F263"/>
<keyword evidence="3" id="KW-1185">Reference proteome</keyword>
<comment type="caution">
    <text evidence="2">The sequence shown here is derived from an EMBL/GenBank/DDBJ whole genome shotgun (WGS) entry which is preliminary data.</text>
</comment>